<dbReference type="EnsemblMetazoa" id="AMAM000372-RA">
    <property type="protein sequence ID" value="AMAM000372-PA"/>
    <property type="gene ID" value="AMAM000372"/>
</dbReference>
<keyword evidence="1" id="KW-0472">Membrane</keyword>
<proteinExistence type="predicted"/>
<reference evidence="2" key="2">
    <citation type="submission" date="2020-05" db="UniProtKB">
        <authorList>
            <consortium name="EnsemblMetazoa"/>
        </authorList>
    </citation>
    <scope>IDENTIFICATION</scope>
    <source>
        <strain evidence="2">maculatus3</strain>
    </source>
</reference>
<evidence type="ECO:0000313" key="3">
    <source>
        <dbReference type="Proteomes" id="UP000075901"/>
    </source>
</evidence>
<name>A0A182S627_9DIPT</name>
<evidence type="ECO:0000256" key="1">
    <source>
        <dbReference type="SAM" id="Phobius"/>
    </source>
</evidence>
<organism evidence="2 3">
    <name type="scientific">Anopheles maculatus</name>
    <dbReference type="NCBI Taxonomy" id="74869"/>
    <lineage>
        <taxon>Eukaryota</taxon>
        <taxon>Metazoa</taxon>
        <taxon>Ecdysozoa</taxon>
        <taxon>Arthropoda</taxon>
        <taxon>Hexapoda</taxon>
        <taxon>Insecta</taxon>
        <taxon>Pterygota</taxon>
        <taxon>Neoptera</taxon>
        <taxon>Endopterygota</taxon>
        <taxon>Diptera</taxon>
        <taxon>Nematocera</taxon>
        <taxon>Culicoidea</taxon>
        <taxon>Culicidae</taxon>
        <taxon>Anophelinae</taxon>
        <taxon>Anopheles</taxon>
        <taxon>Anopheles maculatus group</taxon>
    </lineage>
</organism>
<protein>
    <submittedName>
        <fullName evidence="2">Uncharacterized protein</fullName>
    </submittedName>
</protein>
<accession>A0A182S627</accession>
<keyword evidence="1" id="KW-0812">Transmembrane</keyword>
<dbReference type="Proteomes" id="UP000075901">
    <property type="component" value="Unassembled WGS sequence"/>
</dbReference>
<dbReference type="AlphaFoldDB" id="A0A182S627"/>
<keyword evidence="1" id="KW-1133">Transmembrane helix</keyword>
<keyword evidence="3" id="KW-1185">Reference proteome</keyword>
<evidence type="ECO:0000313" key="2">
    <source>
        <dbReference type="EnsemblMetazoa" id="AMAM000372-PA"/>
    </source>
</evidence>
<dbReference type="VEuPathDB" id="VectorBase:AMAM000372"/>
<reference evidence="3" key="1">
    <citation type="submission" date="2013-09" db="EMBL/GenBank/DDBJ databases">
        <title>The Genome Sequence of Anopheles maculatus species B.</title>
        <authorList>
            <consortium name="The Broad Institute Genomics Platform"/>
            <person name="Neafsey D.E."/>
            <person name="Besansky N."/>
            <person name="Howell P."/>
            <person name="Walton C."/>
            <person name="Young S.K."/>
            <person name="Zeng Q."/>
            <person name="Gargeya S."/>
            <person name="Fitzgerald M."/>
            <person name="Haas B."/>
            <person name="Abouelleil A."/>
            <person name="Allen A.W."/>
            <person name="Alvarado L."/>
            <person name="Arachchi H.M."/>
            <person name="Berlin A.M."/>
            <person name="Chapman S.B."/>
            <person name="Gainer-Dewar J."/>
            <person name="Goldberg J."/>
            <person name="Griggs A."/>
            <person name="Gujja S."/>
            <person name="Hansen M."/>
            <person name="Howarth C."/>
            <person name="Imamovic A."/>
            <person name="Ireland A."/>
            <person name="Larimer J."/>
            <person name="McCowan C."/>
            <person name="Murphy C."/>
            <person name="Pearson M."/>
            <person name="Poon T.W."/>
            <person name="Priest M."/>
            <person name="Roberts A."/>
            <person name="Saif S."/>
            <person name="Shea T."/>
            <person name="Sisk P."/>
            <person name="Sykes S."/>
            <person name="Wortman J."/>
            <person name="Nusbaum C."/>
            <person name="Birren B."/>
        </authorList>
    </citation>
    <scope>NUCLEOTIDE SEQUENCE [LARGE SCALE GENOMIC DNA]</scope>
    <source>
        <strain evidence="3">maculatus3</strain>
    </source>
</reference>
<sequence length="118" mass="13208">MMADLLDDDFVPLALVLVVLLVSEPLSFEPPPTLSSRESLRDSLGEERDWFLESRDDPLLLPLPILYIYYFFRIRNNLIVLAGSGGNSFVGMLVPVAIVMAAMITRHSVTRFATVLLL</sequence>
<feature type="transmembrane region" description="Helical" evidence="1">
    <location>
        <begin position="88"/>
        <end position="109"/>
    </location>
</feature>